<feature type="modified residue" description="4-aspartylphosphate" evidence="2">
    <location>
        <position position="54"/>
    </location>
</feature>
<dbReference type="GO" id="GO:0000160">
    <property type="term" value="P:phosphorelay signal transduction system"/>
    <property type="evidence" value="ECO:0007669"/>
    <property type="project" value="InterPro"/>
</dbReference>
<feature type="domain" description="Response regulatory" evidence="3">
    <location>
        <begin position="3"/>
        <end position="119"/>
    </location>
</feature>
<dbReference type="SUPFAM" id="SSF52172">
    <property type="entry name" value="CheY-like"/>
    <property type="match status" value="1"/>
</dbReference>
<dbReference type="Pfam" id="PF00072">
    <property type="entry name" value="Response_reg"/>
    <property type="match status" value="1"/>
</dbReference>
<dbReference type="EMBL" id="JACQWF010000428">
    <property type="protein sequence ID" value="MBI4596674.1"/>
    <property type="molecule type" value="Genomic_DNA"/>
</dbReference>
<gene>
    <name evidence="4" type="ORF">HY730_09940</name>
</gene>
<protein>
    <submittedName>
        <fullName evidence="4">Response regulator</fullName>
    </submittedName>
</protein>
<dbReference type="CDD" id="cd00156">
    <property type="entry name" value="REC"/>
    <property type="match status" value="1"/>
</dbReference>
<dbReference type="PROSITE" id="PS50110">
    <property type="entry name" value="RESPONSE_REGULATORY"/>
    <property type="match status" value="1"/>
</dbReference>
<dbReference type="Proteomes" id="UP000772181">
    <property type="component" value="Unassembled WGS sequence"/>
</dbReference>
<dbReference type="PANTHER" id="PTHR44591:SF23">
    <property type="entry name" value="CHEY SUBFAMILY"/>
    <property type="match status" value="1"/>
</dbReference>
<name>A0A933GPX4_UNCTE</name>
<organism evidence="4 5">
    <name type="scientific">Tectimicrobiota bacterium</name>
    <dbReference type="NCBI Taxonomy" id="2528274"/>
    <lineage>
        <taxon>Bacteria</taxon>
        <taxon>Pseudomonadati</taxon>
        <taxon>Nitrospinota/Tectimicrobiota group</taxon>
        <taxon>Candidatus Tectimicrobiota</taxon>
    </lineage>
</organism>
<evidence type="ECO:0000256" key="1">
    <source>
        <dbReference type="ARBA" id="ARBA00022553"/>
    </source>
</evidence>
<keyword evidence="1 2" id="KW-0597">Phosphoprotein</keyword>
<dbReference type="InterPro" id="IPR011006">
    <property type="entry name" value="CheY-like_superfamily"/>
</dbReference>
<dbReference type="PANTHER" id="PTHR44591">
    <property type="entry name" value="STRESS RESPONSE REGULATOR PROTEIN 1"/>
    <property type="match status" value="1"/>
</dbReference>
<dbReference type="InterPro" id="IPR050595">
    <property type="entry name" value="Bact_response_regulator"/>
</dbReference>
<evidence type="ECO:0000313" key="4">
    <source>
        <dbReference type="EMBL" id="MBI4596674.1"/>
    </source>
</evidence>
<dbReference type="SMART" id="SM00448">
    <property type="entry name" value="REC"/>
    <property type="match status" value="1"/>
</dbReference>
<evidence type="ECO:0000259" key="3">
    <source>
        <dbReference type="PROSITE" id="PS50110"/>
    </source>
</evidence>
<proteinExistence type="predicted"/>
<evidence type="ECO:0000256" key="2">
    <source>
        <dbReference type="PROSITE-ProRule" id="PRU00169"/>
    </source>
</evidence>
<accession>A0A933GPX4</accession>
<sequence>MYRTLIVEDNASFRQLLKAVLHSRFPTIEIIEVADGRRALEEIEIFPPNFIFMDICLPGENGLELTRKIKANHPDIIITIITSHDILEYREAAKQAKADFFISKSASIREFRNMLESIFVLAPPYSVLHSTAF</sequence>
<comment type="caution">
    <text evidence="4">The sequence shown here is derived from an EMBL/GenBank/DDBJ whole genome shotgun (WGS) entry which is preliminary data.</text>
</comment>
<dbReference type="AlphaFoldDB" id="A0A933GPX4"/>
<dbReference type="InterPro" id="IPR001789">
    <property type="entry name" value="Sig_transdc_resp-reg_receiver"/>
</dbReference>
<dbReference type="Gene3D" id="3.40.50.2300">
    <property type="match status" value="1"/>
</dbReference>
<reference evidence="4" key="1">
    <citation type="submission" date="2020-07" db="EMBL/GenBank/DDBJ databases">
        <title>Huge and variable diversity of episymbiotic CPR bacteria and DPANN archaea in groundwater ecosystems.</title>
        <authorList>
            <person name="He C.Y."/>
            <person name="Keren R."/>
            <person name="Whittaker M."/>
            <person name="Farag I.F."/>
            <person name="Doudna J."/>
            <person name="Cate J.H.D."/>
            <person name="Banfield J.F."/>
        </authorList>
    </citation>
    <scope>NUCLEOTIDE SEQUENCE</scope>
    <source>
        <strain evidence="4">NC_groundwater_1482_Ag_S-0.65um_47_24</strain>
    </source>
</reference>
<evidence type="ECO:0000313" key="5">
    <source>
        <dbReference type="Proteomes" id="UP000772181"/>
    </source>
</evidence>